<feature type="compositionally biased region" description="Basic and acidic residues" evidence="1">
    <location>
        <begin position="52"/>
        <end position="69"/>
    </location>
</feature>
<feature type="compositionally biased region" description="Low complexity" evidence="1">
    <location>
        <begin position="39"/>
        <end position="51"/>
    </location>
</feature>
<dbReference type="EMBL" id="WSZM01000041">
    <property type="protein sequence ID" value="KAF4045679.1"/>
    <property type="molecule type" value="Genomic_DNA"/>
</dbReference>
<reference evidence="2" key="1">
    <citation type="submission" date="2020-04" db="EMBL/GenBank/DDBJ databases">
        <title>Hybrid Assembly of Korean Phytophthora infestans isolates.</title>
        <authorList>
            <person name="Prokchorchik M."/>
            <person name="Lee Y."/>
            <person name="Seo J."/>
            <person name="Cho J.-H."/>
            <person name="Park Y.-E."/>
            <person name="Jang D.-C."/>
            <person name="Im J.-S."/>
            <person name="Choi J.-G."/>
            <person name="Park H.-J."/>
            <person name="Lee G.-B."/>
            <person name="Lee Y.-G."/>
            <person name="Hong S.-Y."/>
            <person name="Cho K."/>
            <person name="Sohn K.H."/>
        </authorList>
    </citation>
    <scope>NUCLEOTIDE SEQUENCE</scope>
    <source>
        <strain evidence="2">KR_1_A1</strain>
    </source>
</reference>
<evidence type="ECO:0000256" key="1">
    <source>
        <dbReference type="SAM" id="MobiDB-lite"/>
    </source>
</evidence>
<keyword evidence="3" id="KW-1185">Reference proteome</keyword>
<comment type="caution">
    <text evidence="2">The sequence shown here is derived from an EMBL/GenBank/DDBJ whole genome shotgun (WGS) entry which is preliminary data.</text>
</comment>
<evidence type="ECO:0000313" key="3">
    <source>
        <dbReference type="Proteomes" id="UP000602510"/>
    </source>
</evidence>
<dbReference type="AlphaFoldDB" id="A0A833W7L1"/>
<name>A0A833W7L1_PHYIN</name>
<protein>
    <submittedName>
        <fullName evidence="2">Uncharacterized protein</fullName>
    </submittedName>
</protein>
<dbReference type="Proteomes" id="UP000602510">
    <property type="component" value="Unassembled WGS sequence"/>
</dbReference>
<accession>A0A833W7L1</accession>
<feature type="region of interest" description="Disordered" evidence="1">
    <location>
        <begin position="1"/>
        <end position="69"/>
    </location>
</feature>
<evidence type="ECO:0000313" key="2">
    <source>
        <dbReference type="EMBL" id="KAF4045679.1"/>
    </source>
</evidence>
<proteinExistence type="predicted"/>
<gene>
    <name evidence="2" type="ORF">GN244_ATG01850</name>
</gene>
<organism evidence="2 3">
    <name type="scientific">Phytophthora infestans</name>
    <name type="common">Potato late blight agent</name>
    <name type="synonym">Botrytis infestans</name>
    <dbReference type="NCBI Taxonomy" id="4787"/>
    <lineage>
        <taxon>Eukaryota</taxon>
        <taxon>Sar</taxon>
        <taxon>Stramenopiles</taxon>
        <taxon>Oomycota</taxon>
        <taxon>Peronosporomycetes</taxon>
        <taxon>Peronosporales</taxon>
        <taxon>Peronosporaceae</taxon>
        <taxon>Phytophthora</taxon>
    </lineage>
</organism>
<sequence length="83" mass="9172">MERRQQQVDTDDAAAEQPRKKHKTIAHQDPSSLNGCIFEVAQDDASSAVASSHHEQQSPLEKESAADDRVNVGRALEVKQFDS</sequence>